<comment type="caution">
    <text evidence="6">The sequence shown here is derived from an EMBL/GenBank/DDBJ whole genome shotgun (WGS) entry which is preliminary data.</text>
</comment>
<reference evidence="6 7" key="1">
    <citation type="journal article" date="2015" name="Nature">
        <title>rRNA introns, odd ribosomes, and small enigmatic genomes across a large radiation of phyla.</title>
        <authorList>
            <person name="Brown C.T."/>
            <person name="Hug L.A."/>
            <person name="Thomas B.C."/>
            <person name="Sharon I."/>
            <person name="Castelle C.J."/>
            <person name="Singh A."/>
            <person name="Wilkins M.J."/>
            <person name="Williams K.H."/>
            <person name="Banfield J.F."/>
        </authorList>
    </citation>
    <scope>NUCLEOTIDE SEQUENCE [LARGE SCALE GENOMIC DNA]</scope>
</reference>
<dbReference type="PANTHER" id="PTHR42734">
    <property type="entry name" value="METAL TRANSPORT SYSTEM ATP-BINDING PROTEIN TM_0124-RELATED"/>
    <property type="match status" value="1"/>
</dbReference>
<dbReference type="InterPro" id="IPR050153">
    <property type="entry name" value="Metal_Ion_Import_ABC"/>
</dbReference>
<dbReference type="AlphaFoldDB" id="A0A0G0Q7V0"/>
<dbReference type="EMBL" id="LBXN01000017">
    <property type="protein sequence ID" value="KKR33411.1"/>
    <property type="molecule type" value="Genomic_DNA"/>
</dbReference>
<dbReference type="FunFam" id="3.40.50.300:FF:000134">
    <property type="entry name" value="Iron-enterobactin ABC transporter ATP-binding protein"/>
    <property type="match status" value="1"/>
</dbReference>
<dbReference type="Proteomes" id="UP000034539">
    <property type="component" value="Unassembled WGS sequence"/>
</dbReference>
<organism evidence="6 7">
    <name type="scientific">Candidatus Gottesmanbacteria bacterium GW2011_GWC2_39_8</name>
    <dbReference type="NCBI Taxonomy" id="1618450"/>
    <lineage>
        <taxon>Bacteria</taxon>
        <taxon>Candidatus Gottesmaniibacteriota</taxon>
    </lineage>
</organism>
<dbReference type="Pfam" id="PF00005">
    <property type="entry name" value="ABC_tran"/>
    <property type="match status" value="1"/>
</dbReference>
<evidence type="ECO:0000313" key="6">
    <source>
        <dbReference type="EMBL" id="KKR33411.1"/>
    </source>
</evidence>
<dbReference type="InterPro" id="IPR017871">
    <property type="entry name" value="ABC_transporter-like_CS"/>
</dbReference>
<accession>A0A0G0Q7V0</accession>
<keyword evidence="3" id="KW-0547">Nucleotide-binding</keyword>
<dbReference type="InterPro" id="IPR003593">
    <property type="entry name" value="AAA+_ATPase"/>
</dbReference>
<dbReference type="SUPFAM" id="SSF52540">
    <property type="entry name" value="P-loop containing nucleoside triphosphate hydrolases"/>
    <property type="match status" value="1"/>
</dbReference>
<evidence type="ECO:0000259" key="5">
    <source>
        <dbReference type="PROSITE" id="PS50893"/>
    </source>
</evidence>
<dbReference type="PROSITE" id="PS50893">
    <property type="entry name" value="ABC_TRANSPORTER_2"/>
    <property type="match status" value="1"/>
</dbReference>
<name>A0A0G0Q7V0_9BACT</name>
<dbReference type="InterPro" id="IPR003439">
    <property type="entry name" value="ABC_transporter-like_ATP-bd"/>
</dbReference>
<gene>
    <name evidence="6" type="ORF">UT63_C0017G0002</name>
</gene>
<sequence>MRKVNTEIIVKLEKVSFSYTKEEAVKNVSLLVHKGDYTGIIGPNGGGKSTLLKLMLGILKPNKGTVELFGTDINHFKDWQKIGYVPQKAHVDTNFPVTVEEMVAMGRYGLRGLFHFPTREDKEKVYQALKHVDMVDFRNKQMSDLSGGQQQRVFIARALATEPEIIFLDEPTVGVDVKTQKQFYELLRILNRKLELTLVLVSHELDVVAHESNELGYINRTLEYYGEPTEFLKGAYFHELIGIGGLHH</sequence>
<keyword evidence="2" id="KW-0813">Transport</keyword>
<dbReference type="SMART" id="SM00382">
    <property type="entry name" value="AAA"/>
    <property type="match status" value="1"/>
</dbReference>
<dbReference type="PATRIC" id="fig|1618450.3.peg.461"/>
<evidence type="ECO:0000256" key="4">
    <source>
        <dbReference type="ARBA" id="ARBA00022840"/>
    </source>
</evidence>
<feature type="domain" description="ABC transporter" evidence="5">
    <location>
        <begin position="10"/>
        <end position="244"/>
    </location>
</feature>
<comment type="similarity">
    <text evidence="1">Belongs to the ABC transporter superfamily.</text>
</comment>
<proteinExistence type="inferred from homology"/>
<dbReference type="CDD" id="cd03235">
    <property type="entry name" value="ABC_Metallic_Cations"/>
    <property type="match status" value="1"/>
</dbReference>
<protein>
    <submittedName>
        <fullName evidence="6">ABC transporter related protein</fullName>
    </submittedName>
</protein>
<keyword evidence="4" id="KW-0067">ATP-binding</keyword>
<evidence type="ECO:0000256" key="1">
    <source>
        <dbReference type="ARBA" id="ARBA00005417"/>
    </source>
</evidence>
<evidence type="ECO:0000256" key="3">
    <source>
        <dbReference type="ARBA" id="ARBA00022741"/>
    </source>
</evidence>
<dbReference type="Gene3D" id="3.40.50.300">
    <property type="entry name" value="P-loop containing nucleotide triphosphate hydrolases"/>
    <property type="match status" value="1"/>
</dbReference>
<dbReference type="InterPro" id="IPR027417">
    <property type="entry name" value="P-loop_NTPase"/>
</dbReference>
<dbReference type="PROSITE" id="PS00211">
    <property type="entry name" value="ABC_TRANSPORTER_1"/>
    <property type="match status" value="1"/>
</dbReference>
<evidence type="ECO:0000256" key="2">
    <source>
        <dbReference type="ARBA" id="ARBA00022448"/>
    </source>
</evidence>
<dbReference type="PANTHER" id="PTHR42734:SF17">
    <property type="entry name" value="METAL TRANSPORT SYSTEM ATP-BINDING PROTEIN TM_0124-RELATED"/>
    <property type="match status" value="1"/>
</dbReference>
<dbReference type="GO" id="GO:0005524">
    <property type="term" value="F:ATP binding"/>
    <property type="evidence" value="ECO:0007669"/>
    <property type="project" value="UniProtKB-KW"/>
</dbReference>
<evidence type="ECO:0000313" key="7">
    <source>
        <dbReference type="Proteomes" id="UP000034539"/>
    </source>
</evidence>
<dbReference type="GO" id="GO:0016887">
    <property type="term" value="F:ATP hydrolysis activity"/>
    <property type="evidence" value="ECO:0007669"/>
    <property type="project" value="InterPro"/>
</dbReference>